<protein>
    <submittedName>
        <fullName evidence="2">Uncharacterized protein</fullName>
    </submittedName>
</protein>
<evidence type="ECO:0000256" key="1">
    <source>
        <dbReference type="SAM" id="MobiDB-lite"/>
    </source>
</evidence>
<gene>
    <name evidence="2" type="ORF">ACJ73_01786</name>
</gene>
<proteinExistence type="predicted"/>
<organism evidence="2 3">
    <name type="scientific">Blastomyces percursus</name>
    <dbReference type="NCBI Taxonomy" id="1658174"/>
    <lineage>
        <taxon>Eukaryota</taxon>
        <taxon>Fungi</taxon>
        <taxon>Dikarya</taxon>
        <taxon>Ascomycota</taxon>
        <taxon>Pezizomycotina</taxon>
        <taxon>Eurotiomycetes</taxon>
        <taxon>Eurotiomycetidae</taxon>
        <taxon>Onygenales</taxon>
        <taxon>Ajellomycetaceae</taxon>
        <taxon>Blastomyces</taxon>
    </lineage>
</organism>
<dbReference type="VEuPathDB" id="FungiDB:ACJ73_01786"/>
<reference evidence="2 3" key="1">
    <citation type="submission" date="2015-08" db="EMBL/GenBank/DDBJ databases">
        <title>Emmonsia species relationships and genome sequence.</title>
        <authorList>
            <person name="Cuomo C.A."/>
            <person name="Schwartz I.S."/>
            <person name="Kenyon C."/>
            <person name="De Hoog G.S."/>
            <person name="Govender N.P."/>
            <person name="Botha A."/>
            <person name="Moreno L."/>
            <person name="De Vries M."/>
            <person name="Munoz J.F."/>
            <person name="Stielow J.B."/>
        </authorList>
    </citation>
    <scope>NUCLEOTIDE SEQUENCE [LARGE SCALE GENOMIC DNA]</scope>
    <source>
        <strain evidence="2 3">EI222</strain>
    </source>
</reference>
<dbReference type="EMBL" id="LGTZ01000172">
    <property type="protein sequence ID" value="OJD26819.1"/>
    <property type="molecule type" value="Genomic_DNA"/>
</dbReference>
<evidence type="ECO:0000313" key="3">
    <source>
        <dbReference type="Proteomes" id="UP000242791"/>
    </source>
</evidence>
<evidence type="ECO:0000313" key="2">
    <source>
        <dbReference type="EMBL" id="OJD26819.1"/>
    </source>
</evidence>
<comment type="caution">
    <text evidence="2">The sequence shown here is derived from an EMBL/GenBank/DDBJ whole genome shotgun (WGS) entry which is preliminary data.</text>
</comment>
<feature type="region of interest" description="Disordered" evidence="1">
    <location>
        <begin position="28"/>
        <end position="59"/>
    </location>
</feature>
<dbReference type="AlphaFoldDB" id="A0A1J9R333"/>
<name>A0A1J9R333_9EURO</name>
<keyword evidence="3" id="KW-1185">Reference proteome</keyword>
<dbReference type="Proteomes" id="UP000242791">
    <property type="component" value="Unassembled WGS sequence"/>
</dbReference>
<sequence>MTKALVLMPGPRDNVLLDRNRLKLSDFDSTERTRNDRMQYRPLLDVRRQKESTASHKGA</sequence>
<accession>A0A1J9R333</accession>